<accession>A0AAP2G2S8</accession>
<comment type="caution">
    <text evidence="2">The sequence shown here is derived from an EMBL/GenBank/DDBJ whole genome shotgun (WGS) entry which is preliminary data.</text>
</comment>
<keyword evidence="3" id="KW-1185">Reference proteome</keyword>
<name>A0AAP2G2S8_9BACT</name>
<dbReference type="Proteomes" id="UP001319104">
    <property type="component" value="Unassembled WGS sequence"/>
</dbReference>
<sequence length="1152" mass="132297">MIWARHFFKGCALLLLVVFSATAQDNSCRWLGKDDLLIGVRLDSLTVMPESIAFQHADSAQFAHSYNLTTGILKVESLRGQDSLQVCYQTLPFDLGKKFAHRTLAEHYDSAALFKDNRIKASEVFDFREEIFPTSNLQKSGNLTRGISFGNTQNVFVNSALNLQMDGQLADNLYVRASITDQNVPFQPEGNTQQLQDFDNVLIELYNDKMSLAAGDVVLQNRPSDFLRYYKNVQGLQFTTGYDVGENWKASTQVAASIAKGKFASSEIPILEGVLGPYRIRGPQNERFVIIMANSEKVFLDGRQLKRGFNYDYVIDYNQGEITFTTNVLITQYSRIRIDFEYAERNFQRSILSANHTQENKHVMFYLNYYKEEDNRNRPLFFEFSDQDKQLLSSVGNNIAQAVIPRVDSTAFDPNRVMYERRMRENGEVFYVYSTAAEEARFIPSFLQVGRGNGDYVRRQQLANGVVYEFVEPINGVRQGDYSIQAPLPAPSKKEMVTAGTVVKLGLYEQFYSEVALSTNDQNLFSEIDNNENKGYAFKSGLRSQNRRLGLLPDYSFKGQAEVEYNSVNFSFIDRVRYIEFDRDWSLQQEDLMFAASEKLFSAQAEVVKDADNLLSYRVNLRNRGEVLNGYQQLAQFNQQIGNRVFLRNEFFNLNSQIRQFQSDWIRYRGDVSYRSKIFVPGYSYHVDKNAVSAIESDSVVSTAMNFEEHKFFIRSNDTLPYTFFADASWREDYFPIQGEMLPETKAFTTQYGLQRKFGVHDLKGTFTYRQMEYVSRDLPMETTIMGRLDYLGSAFAHNLRNELSYAIGNGRELRREFVFVPVPPGEGTHTWRDDNGDGIQQLNEFYIAINPEEKNFVKIFVPTDEYIQAYNTIFNYRLNAKFPDAWRKTAGAKKFLSRFSNNTSWNVDKKVTANDLRSRVIPLANGIADEDLVSIRQSIRSSVFFNRAVTKYGFDLSLFNSQFKQLLSGGFEDMIQQDLRLNSRYQLSSLVNLRMMANRGQRAAASDFLDNRNYTIAQHGYGPELAFQPSSVFRTTANYTFTGKRNLENMEFEEVASLHQMGLDVRFARAIKTTLNANFNYTFINYNGEANSPVGYEMLQALTPGNNFIWNLNWLQKIGEGLQLNMVYEGRNSEGLGRIIHVGRMQVSALF</sequence>
<gene>
    <name evidence="2" type="ORF">KI659_01365</name>
</gene>
<protein>
    <recommendedName>
        <fullName evidence="4">LPS-assembly protein LptD</fullName>
    </recommendedName>
</protein>
<feature type="chain" id="PRO_5042959657" description="LPS-assembly protein LptD" evidence="1">
    <location>
        <begin position="24"/>
        <end position="1152"/>
    </location>
</feature>
<reference evidence="2 3" key="1">
    <citation type="submission" date="2021-05" db="EMBL/GenBank/DDBJ databases">
        <authorList>
            <person name="Zhang Z.D."/>
            <person name="Osman G."/>
        </authorList>
    </citation>
    <scope>NUCLEOTIDE SEQUENCE [LARGE SCALE GENOMIC DNA]</scope>
    <source>
        <strain evidence="2 3">KCTC 32217</strain>
    </source>
</reference>
<evidence type="ECO:0000313" key="2">
    <source>
        <dbReference type="EMBL" id="MBS9522650.1"/>
    </source>
</evidence>
<dbReference type="RefSeq" id="WP_213943544.1">
    <property type="nucleotide sequence ID" value="NZ_JAHCMY010000001.1"/>
</dbReference>
<evidence type="ECO:0000256" key="1">
    <source>
        <dbReference type="SAM" id="SignalP"/>
    </source>
</evidence>
<keyword evidence="1" id="KW-0732">Signal</keyword>
<organism evidence="2 3">
    <name type="scientific">Litoribacter ruber</name>
    <dbReference type="NCBI Taxonomy" id="702568"/>
    <lineage>
        <taxon>Bacteria</taxon>
        <taxon>Pseudomonadati</taxon>
        <taxon>Bacteroidota</taxon>
        <taxon>Cytophagia</taxon>
        <taxon>Cytophagales</taxon>
        <taxon>Cyclobacteriaceae</taxon>
        <taxon>Litoribacter</taxon>
    </lineage>
</organism>
<evidence type="ECO:0000313" key="3">
    <source>
        <dbReference type="Proteomes" id="UP001319104"/>
    </source>
</evidence>
<evidence type="ECO:0008006" key="4">
    <source>
        <dbReference type="Google" id="ProtNLM"/>
    </source>
</evidence>
<proteinExistence type="predicted"/>
<dbReference type="EMBL" id="JAHCMY010000001">
    <property type="protein sequence ID" value="MBS9522650.1"/>
    <property type="molecule type" value="Genomic_DNA"/>
</dbReference>
<feature type="signal peptide" evidence="1">
    <location>
        <begin position="1"/>
        <end position="23"/>
    </location>
</feature>
<dbReference type="AlphaFoldDB" id="A0AAP2G2S8"/>